<dbReference type="Gene3D" id="3.60.10.10">
    <property type="entry name" value="Endonuclease/exonuclease/phosphatase"/>
    <property type="match status" value="1"/>
</dbReference>
<comment type="similarity">
    <text evidence="1">Belongs to the inositol polyphosphate 5-phosphatase family.</text>
</comment>
<sequence>MHSSPFSLHPSTSLSKGEELRKHQTQEGIITTLSYPHSPSESFSLKPHTTLPFSQFSWRKTMRTELKKKISKSSWPNFNVRKWLNKRSKGDRFHSDYSLPEGWLMDSSNELKHSAPVKEAPSVSDMDTLNPRMFVGTWNVGGKSPNQGLNLREWLMLPSPADIYVIGFQEIIPLNAGNVLGPEDSGPATKWLTLIREALNSNTGEESCTTLCSPSEHEQQPYYCLAASKQMVGIFLCVWVREDLYKHVTNLKVSCVGRGIMGYLGNKGSVSISMTLYHTTFCFVGTHLASGEKDGDEIRRNLDVSEILKKTKFSHSFKALGQPLPPPETILEHDKIIWLGDLNYRLAAGYDDTLELLKKNDWQALLEKDQLRIEQRAGRVFKEWKEGKIYFAPTYKYLFDSDQYVAQTNKSKEKRRTPAWCDRILWKGEGVEQLWYVRGESKFSDHRPVYSLFSVHVDMTCKKLSSYVSASESGSISMSRSCSSRTLTNTALSSSCFAKVQAEEQLLLLTREHRHRTCRILS</sequence>
<feature type="compositionally biased region" description="Polar residues" evidence="3">
    <location>
        <begin position="1"/>
        <end position="15"/>
    </location>
</feature>
<evidence type="ECO:0000256" key="2">
    <source>
        <dbReference type="ARBA" id="ARBA00022801"/>
    </source>
</evidence>
<dbReference type="GO" id="GO:0034485">
    <property type="term" value="F:phosphatidylinositol-3,4,5-trisphosphate 5-phosphatase activity"/>
    <property type="evidence" value="ECO:0007669"/>
    <property type="project" value="TreeGrafter"/>
</dbReference>
<keyword evidence="2" id="KW-0378">Hydrolase</keyword>
<dbReference type="FunFam" id="3.60.10.10:FF:000050">
    <property type="entry name" value="Type I inositol polyphosphate 5-phosphatase 8"/>
    <property type="match status" value="1"/>
</dbReference>
<feature type="compositionally biased region" description="Basic and acidic residues" evidence="3">
    <location>
        <begin position="16"/>
        <end position="25"/>
    </location>
</feature>
<dbReference type="GO" id="GO:0004445">
    <property type="term" value="F:inositol-polyphosphate 5-phosphatase activity"/>
    <property type="evidence" value="ECO:0007669"/>
    <property type="project" value="InterPro"/>
</dbReference>
<feature type="domain" description="Inositol polyphosphate-related phosphatase" evidence="4">
    <location>
        <begin position="129"/>
        <end position="461"/>
    </location>
</feature>
<dbReference type="SMR" id="A0A1S3V2U2"/>
<dbReference type="GO" id="GO:0004439">
    <property type="term" value="F:phosphatidylinositol-4,5-bisphosphate 5-phosphatase activity"/>
    <property type="evidence" value="ECO:0007669"/>
    <property type="project" value="TreeGrafter"/>
</dbReference>
<dbReference type="AlphaFoldDB" id="A0A1S3V2U2"/>
<evidence type="ECO:0000256" key="1">
    <source>
        <dbReference type="ARBA" id="ARBA00010768"/>
    </source>
</evidence>
<dbReference type="RefSeq" id="XP_014512502.2">
    <property type="nucleotide sequence ID" value="XM_014657016.2"/>
</dbReference>
<feature type="region of interest" description="Disordered" evidence="3">
    <location>
        <begin position="1"/>
        <end position="25"/>
    </location>
</feature>
<dbReference type="InterPro" id="IPR036691">
    <property type="entry name" value="Endo/exonu/phosph_ase_sf"/>
</dbReference>
<dbReference type="PANTHER" id="PTHR45666">
    <property type="entry name" value="TYPE IV INOSITOL POLYPHOSPHATE 5-PHOSPHATASE 9"/>
    <property type="match status" value="1"/>
</dbReference>
<dbReference type="Proteomes" id="UP000087766">
    <property type="component" value="Chromosome 8"/>
</dbReference>
<organism evidence="5 6">
    <name type="scientific">Vigna radiata var. radiata</name>
    <name type="common">Mung bean</name>
    <name type="synonym">Phaseolus aureus</name>
    <dbReference type="NCBI Taxonomy" id="3916"/>
    <lineage>
        <taxon>Eukaryota</taxon>
        <taxon>Viridiplantae</taxon>
        <taxon>Streptophyta</taxon>
        <taxon>Embryophyta</taxon>
        <taxon>Tracheophyta</taxon>
        <taxon>Spermatophyta</taxon>
        <taxon>Magnoliopsida</taxon>
        <taxon>eudicotyledons</taxon>
        <taxon>Gunneridae</taxon>
        <taxon>Pentapetalae</taxon>
        <taxon>rosids</taxon>
        <taxon>fabids</taxon>
        <taxon>Fabales</taxon>
        <taxon>Fabaceae</taxon>
        <taxon>Papilionoideae</taxon>
        <taxon>50 kb inversion clade</taxon>
        <taxon>NPAAA clade</taxon>
        <taxon>indigoferoid/millettioid clade</taxon>
        <taxon>Phaseoleae</taxon>
        <taxon>Vigna</taxon>
    </lineage>
</organism>
<dbReference type="GO" id="GO:0046856">
    <property type="term" value="P:phosphatidylinositol dephosphorylation"/>
    <property type="evidence" value="ECO:0007669"/>
    <property type="project" value="InterPro"/>
</dbReference>
<evidence type="ECO:0000313" key="5">
    <source>
        <dbReference type="Proteomes" id="UP000087766"/>
    </source>
</evidence>
<reference evidence="6" key="2">
    <citation type="submission" date="2025-08" db="UniProtKB">
        <authorList>
            <consortium name="RefSeq"/>
        </authorList>
    </citation>
    <scope>IDENTIFICATION</scope>
    <source>
        <tissue evidence="6">Leaf</tissue>
    </source>
</reference>
<reference evidence="5" key="1">
    <citation type="journal article" date="2014" name="Nat. Commun.">
        <title>Genome sequence of mungbean and insights into evolution within Vigna species.</title>
        <authorList>
            <person name="Kang Y.J."/>
            <person name="Kim S.K."/>
            <person name="Kim M.Y."/>
            <person name="Lestari P."/>
            <person name="Kim K.H."/>
            <person name="Ha B.K."/>
            <person name="Jun T.H."/>
            <person name="Hwang W.J."/>
            <person name="Lee T."/>
            <person name="Lee J."/>
            <person name="Shim S."/>
            <person name="Yoon M.Y."/>
            <person name="Jang Y.E."/>
            <person name="Han K.S."/>
            <person name="Taeprayoon P."/>
            <person name="Yoon N."/>
            <person name="Somta P."/>
            <person name="Tanya P."/>
            <person name="Kim K.S."/>
            <person name="Gwag J.G."/>
            <person name="Moon J.K."/>
            <person name="Lee Y.H."/>
            <person name="Park B.S."/>
            <person name="Bombarely A."/>
            <person name="Doyle J.J."/>
            <person name="Jackson S.A."/>
            <person name="Schafleitner R."/>
            <person name="Srinives P."/>
            <person name="Varshney R.K."/>
            <person name="Lee S.H."/>
        </authorList>
    </citation>
    <scope>NUCLEOTIDE SEQUENCE [LARGE SCALE GENOMIC DNA]</scope>
    <source>
        <strain evidence="5">cv. VC1973A</strain>
    </source>
</reference>
<dbReference type="Gramene" id="Vradi08g08130.1">
    <property type="protein sequence ID" value="Vradi08g08130.1"/>
    <property type="gene ID" value="Vradi08g08130"/>
</dbReference>
<dbReference type="InterPro" id="IPR045849">
    <property type="entry name" value="IP5P_plant"/>
</dbReference>
<evidence type="ECO:0000259" key="4">
    <source>
        <dbReference type="SMART" id="SM00128"/>
    </source>
</evidence>
<dbReference type="InterPro" id="IPR000300">
    <property type="entry name" value="IPPc"/>
</dbReference>
<dbReference type="PANTHER" id="PTHR45666:SF15">
    <property type="entry name" value="TYPE I INOSITOL POLYPHOSPHATE 5-PHOSPHATASE 8"/>
    <property type="match status" value="1"/>
</dbReference>
<dbReference type="SUPFAM" id="SSF56219">
    <property type="entry name" value="DNase I-like"/>
    <property type="match status" value="1"/>
</dbReference>
<gene>
    <name evidence="6" type="primary">LOC106771110</name>
</gene>
<accession>A0A1S3V2U2</accession>
<dbReference type="OrthoDB" id="62798at2759"/>
<dbReference type="Pfam" id="PF22669">
    <property type="entry name" value="Exo_endo_phos2"/>
    <property type="match status" value="1"/>
</dbReference>
<proteinExistence type="inferred from homology"/>
<dbReference type="KEGG" id="vra:106771110"/>
<keyword evidence="5" id="KW-1185">Reference proteome</keyword>
<protein>
    <submittedName>
        <fullName evidence="6">Type I inositol polyphosphate 5-phosphatase 8 isoform X1</fullName>
    </submittedName>
</protein>
<dbReference type="STRING" id="3916.A0A1S3V2U2"/>
<evidence type="ECO:0000313" key="6">
    <source>
        <dbReference type="RefSeq" id="XP_014512502.2"/>
    </source>
</evidence>
<dbReference type="SMART" id="SM00128">
    <property type="entry name" value="IPPc"/>
    <property type="match status" value="1"/>
</dbReference>
<evidence type="ECO:0000256" key="3">
    <source>
        <dbReference type="SAM" id="MobiDB-lite"/>
    </source>
</evidence>
<name>A0A1S3V2U2_VIGRR</name>
<dbReference type="GeneID" id="106771110"/>